<organism evidence="2 3">
    <name type="scientific">Agarivorans gilvus</name>
    <dbReference type="NCBI Taxonomy" id="680279"/>
    <lineage>
        <taxon>Bacteria</taxon>
        <taxon>Pseudomonadati</taxon>
        <taxon>Pseudomonadota</taxon>
        <taxon>Gammaproteobacteria</taxon>
        <taxon>Alteromonadales</taxon>
        <taxon>Alteromonadaceae</taxon>
        <taxon>Agarivorans</taxon>
    </lineage>
</organism>
<dbReference type="EMBL" id="BMDY01000009">
    <property type="protein sequence ID" value="GGB05464.1"/>
    <property type="molecule type" value="Genomic_DNA"/>
</dbReference>
<dbReference type="RefSeq" id="WP_055734252.1">
    <property type="nucleotide sequence ID" value="NZ_BMDY01000009.1"/>
</dbReference>
<dbReference type="PROSITE" id="PS51257">
    <property type="entry name" value="PROKAR_LIPOPROTEIN"/>
    <property type="match status" value="1"/>
</dbReference>
<gene>
    <name evidence="2" type="ORF">GCM10007414_18510</name>
</gene>
<feature type="chain" id="PRO_5045592751" description="Lipoprotein SmpA/OmlA domain-containing protein" evidence="1">
    <location>
        <begin position="21"/>
        <end position="126"/>
    </location>
</feature>
<dbReference type="Proteomes" id="UP000651977">
    <property type="component" value="Unassembled WGS sequence"/>
</dbReference>
<keyword evidence="3" id="KW-1185">Reference proteome</keyword>
<sequence length="126" mass="13928">MNKKLIALSTVLMLSSLVGCKSTVDGVSKSLAYETGVEVSQEQMLQYVDGETTKQQLIADLGHPSRKQVINEVETWFYDYVYIPPFPGQRNISEASAFDFNPQGVLISHYKTQGKSGNPLIEAAKL</sequence>
<reference evidence="3" key="1">
    <citation type="journal article" date="2019" name="Int. J. Syst. Evol. Microbiol.">
        <title>The Global Catalogue of Microorganisms (GCM) 10K type strain sequencing project: providing services to taxonomists for standard genome sequencing and annotation.</title>
        <authorList>
            <consortium name="The Broad Institute Genomics Platform"/>
            <consortium name="The Broad Institute Genome Sequencing Center for Infectious Disease"/>
            <person name="Wu L."/>
            <person name="Ma J."/>
        </authorList>
    </citation>
    <scope>NUCLEOTIDE SEQUENCE [LARGE SCALE GENOMIC DNA]</scope>
    <source>
        <strain evidence="3">CGMCC 1.10131</strain>
    </source>
</reference>
<accession>A0ABQ1I345</accession>
<evidence type="ECO:0000256" key="1">
    <source>
        <dbReference type="SAM" id="SignalP"/>
    </source>
</evidence>
<feature type="signal peptide" evidence="1">
    <location>
        <begin position="1"/>
        <end position="20"/>
    </location>
</feature>
<evidence type="ECO:0000313" key="3">
    <source>
        <dbReference type="Proteomes" id="UP000651977"/>
    </source>
</evidence>
<name>A0ABQ1I345_9ALTE</name>
<evidence type="ECO:0000313" key="2">
    <source>
        <dbReference type="EMBL" id="GGB05464.1"/>
    </source>
</evidence>
<comment type="caution">
    <text evidence="2">The sequence shown here is derived from an EMBL/GenBank/DDBJ whole genome shotgun (WGS) entry which is preliminary data.</text>
</comment>
<evidence type="ECO:0008006" key="4">
    <source>
        <dbReference type="Google" id="ProtNLM"/>
    </source>
</evidence>
<keyword evidence="1" id="KW-0732">Signal</keyword>
<proteinExistence type="predicted"/>
<protein>
    <recommendedName>
        <fullName evidence="4">Lipoprotein SmpA/OmlA domain-containing protein</fullName>
    </recommendedName>
</protein>